<protein>
    <recommendedName>
        <fullName evidence="4">Transposase</fullName>
    </recommendedName>
</protein>
<keyword evidence="3" id="KW-1185">Reference proteome</keyword>
<proteinExistence type="predicted"/>
<feature type="region of interest" description="Disordered" evidence="1">
    <location>
        <begin position="49"/>
        <end position="70"/>
    </location>
</feature>
<reference evidence="3" key="1">
    <citation type="journal article" date="2019" name="Int. J. Syst. Evol. Microbiol.">
        <title>The Global Catalogue of Microorganisms (GCM) 10K type strain sequencing project: providing services to taxonomists for standard genome sequencing and annotation.</title>
        <authorList>
            <consortium name="The Broad Institute Genomics Platform"/>
            <consortium name="The Broad Institute Genome Sequencing Center for Infectious Disease"/>
            <person name="Wu L."/>
            <person name="Ma J."/>
        </authorList>
    </citation>
    <scope>NUCLEOTIDE SEQUENCE [LARGE SCALE GENOMIC DNA]</scope>
    <source>
        <strain evidence="3">JCM 15481</strain>
    </source>
</reference>
<evidence type="ECO:0000313" key="3">
    <source>
        <dbReference type="Proteomes" id="UP001500443"/>
    </source>
</evidence>
<organism evidence="2 3">
    <name type="scientific">Streptomyces synnematoformans</name>
    <dbReference type="NCBI Taxonomy" id="415721"/>
    <lineage>
        <taxon>Bacteria</taxon>
        <taxon>Bacillati</taxon>
        <taxon>Actinomycetota</taxon>
        <taxon>Actinomycetes</taxon>
        <taxon>Kitasatosporales</taxon>
        <taxon>Streptomycetaceae</taxon>
        <taxon>Streptomyces</taxon>
    </lineage>
</organism>
<name>A0ABP5L2V1_9ACTN</name>
<accession>A0ABP5L2V1</accession>
<sequence length="70" mass="7431">MEGVRPSSWAAPSIWYAAVAVPHRKPSGKVAVVSDIWERSQSRQVANVVDNGGRSGRPGFGRCPARTAVG</sequence>
<comment type="caution">
    <text evidence="2">The sequence shown here is derived from an EMBL/GenBank/DDBJ whole genome shotgun (WGS) entry which is preliminary data.</text>
</comment>
<evidence type="ECO:0008006" key="4">
    <source>
        <dbReference type="Google" id="ProtNLM"/>
    </source>
</evidence>
<evidence type="ECO:0000313" key="2">
    <source>
        <dbReference type="EMBL" id="GAA2138212.1"/>
    </source>
</evidence>
<dbReference type="EMBL" id="BAAAPF010000192">
    <property type="protein sequence ID" value="GAA2138212.1"/>
    <property type="molecule type" value="Genomic_DNA"/>
</dbReference>
<gene>
    <name evidence="2" type="ORF">GCM10009802_47640</name>
</gene>
<dbReference type="Proteomes" id="UP001500443">
    <property type="component" value="Unassembled WGS sequence"/>
</dbReference>
<evidence type="ECO:0000256" key="1">
    <source>
        <dbReference type="SAM" id="MobiDB-lite"/>
    </source>
</evidence>